<keyword evidence="4" id="KW-1003">Cell membrane</keyword>
<keyword evidence="14" id="KW-1015">Disulfide bond</keyword>
<keyword evidence="6" id="KW-0740">Sodium/potassium transport</keyword>
<evidence type="ECO:0000256" key="14">
    <source>
        <dbReference type="ARBA" id="ARBA00023157"/>
    </source>
</evidence>
<dbReference type="Gene3D" id="2.60.40.1660">
    <property type="entry name" value="Na, k-atpase alpha subunit"/>
    <property type="match status" value="1"/>
</dbReference>
<gene>
    <name evidence="19" type="ORF">EOD39_20877</name>
</gene>
<evidence type="ECO:0000256" key="7">
    <source>
        <dbReference type="ARBA" id="ARBA00022692"/>
    </source>
</evidence>
<dbReference type="PANTHER" id="PTHR11523:SF26">
    <property type="entry name" value="SODIUM_POTASSIUM-TRANSPORTING ATPASE SUBUNIT BETA-2"/>
    <property type="match status" value="1"/>
</dbReference>
<keyword evidence="15" id="KW-0325">Glycoprotein</keyword>
<dbReference type="GO" id="GO:0005890">
    <property type="term" value="C:sodium:potassium-exchanging ATPase complex"/>
    <property type="evidence" value="ECO:0007669"/>
    <property type="project" value="InterPro"/>
</dbReference>
<dbReference type="AlphaFoldDB" id="A0A444UU74"/>
<feature type="region of interest" description="Disordered" evidence="18">
    <location>
        <begin position="315"/>
        <end position="353"/>
    </location>
</feature>
<proteinExistence type="inferred from homology"/>
<evidence type="ECO:0000256" key="17">
    <source>
        <dbReference type="ARBA" id="ARBA00041202"/>
    </source>
</evidence>
<sequence>SLSAAYNDSLQAANNEFCTPGKYFTQDDGSDVRNNPKRSCQFNRTVLEDCSGLEDQYYGYRNGQPCVLIKLNRVIGMKPGDGEAPFVTCTGKKEDSDKIGPIAYFPPNGTFNLMYYPYYGKHAQVNYSQPLVAVKFLNLTMNTDINIECRIMARNIKVNNERDKFAGRKPCINTAIYEQKPCINTAIYEQKPCINTAIYEQKPCINTAIYEQKPCINTAIYEINLEMSCESAALQRFHGNSAVTHKSEVKTLKDTGTQTTTQPAGKRTADIGTERKEAELELAMPVEMEEKKVEMEEKKAEMEEKKVEMEEKKVEMEEKKVEMEEKKVEMEKNRVEKEKKKVEMEKKKVEMEKRKVEMEKRRVEMEKQFVEKQIEVIRIERKLGNDKDSKQNDKDYKENDKDSKQNDKANKGNDKDSKQNDKANRGTDKDSKQNDKANKGNDKDSNQNDKANRGTDKDSKQNDKANRGNDSDYENNISSYENNVNDPLEKQTQKLWGK</sequence>
<dbReference type="PANTHER" id="PTHR11523">
    <property type="entry name" value="SODIUM/POTASSIUM-DEPENDENT ATPASE BETA SUBUNIT"/>
    <property type="match status" value="1"/>
</dbReference>
<dbReference type="Proteomes" id="UP000289886">
    <property type="component" value="Unassembled WGS sequence"/>
</dbReference>
<evidence type="ECO:0000256" key="6">
    <source>
        <dbReference type="ARBA" id="ARBA00022607"/>
    </source>
</evidence>
<reference evidence="19 20" key="1">
    <citation type="submission" date="2019-01" db="EMBL/GenBank/DDBJ databases">
        <title>Draft Genome and Complete Hox-Cluster Characterization of the Sterlet Sturgeon (Acipenser ruthenus).</title>
        <authorList>
            <person name="Wei Q."/>
        </authorList>
    </citation>
    <scope>NUCLEOTIDE SEQUENCE [LARGE SCALE GENOMIC DNA]</scope>
    <source>
        <strain evidence="19">WHYD16114868_AA</strain>
        <tissue evidence="19">Blood</tissue>
    </source>
</reference>
<evidence type="ECO:0000256" key="13">
    <source>
        <dbReference type="ARBA" id="ARBA00023136"/>
    </source>
</evidence>
<dbReference type="PROSITE" id="PS00391">
    <property type="entry name" value="ATPASE_NA_K_BETA_2"/>
    <property type="match status" value="1"/>
</dbReference>
<dbReference type="InterPro" id="IPR000402">
    <property type="entry name" value="Na/K_ATPase_sub_beta"/>
</dbReference>
<keyword evidence="20" id="KW-1185">Reference proteome</keyword>
<dbReference type="Pfam" id="PF00287">
    <property type="entry name" value="Na_K-ATPase"/>
    <property type="match status" value="1"/>
</dbReference>
<feature type="non-terminal residue" evidence="19">
    <location>
        <position position="1"/>
    </location>
</feature>
<keyword evidence="7" id="KW-0812">Transmembrane</keyword>
<evidence type="ECO:0000256" key="16">
    <source>
        <dbReference type="ARBA" id="ARBA00023201"/>
    </source>
</evidence>
<evidence type="ECO:0000256" key="4">
    <source>
        <dbReference type="ARBA" id="ARBA00022475"/>
    </source>
</evidence>
<protein>
    <recommendedName>
        <fullName evidence="17">Sodium/potassium-transporting ATPase subunit beta-2</fullName>
    </recommendedName>
</protein>
<evidence type="ECO:0000256" key="10">
    <source>
        <dbReference type="ARBA" id="ARBA00022989"/>
    </source>
</evidence>
<keyword evidence="5" id="KW-0633">Potassium transport</keyword>
<evidence type="ECO:0000313" key="20">
    <source>
        <dbReference type="Proteomes" id="UP000289886"/>
    </source>
</evidence>
<feature type="region of interest" description="Disordered" evidence="18">
    <location>
        <begin position="377"/>
        <end position="498"/>
    </location>
</feature>
<keyword evidence="9" id="KW-0735">Signal-anchor</keyword>
<keyword evidence="11" id="KW-0915">Sodium</keyword>
<accession>A0A444UU74</accession>
<evidence type="ECO:0000256" key="11">
    <source>
        <dbReference type="ARBA" id="ARBA00023053"/>
    </source>
</evidence>
<organism evidence="19 20">
    <name type="scientific">Acipenser ruthenus</name>
    <name type="common">Sterlet sturgeon</name>
    <dbReference type="NCBI Taxonomy" id="7906"/>
    <lineage>
        <taxon>Eukaryota</taxon>
        <taxon>Metazoa</taxon>
        <taxon>Chordata</taxon>
        <taxon>Craniata</taxon>
        <taxon>Vertebrata</taxon>
        <taxon>Euteleostomi</taxon>
        <taxon>Actinopterygii</taxon>
        <taxon>Chondrostei</taxon>
        <taxon>Acipenseriformes</taxon>
        <taxon>Acipenseridae</taxon>
        <taxon>Acipenser</taxon>
    </lineage>
</organism>
<evidence type="ECO:0000256" key="2">
    <source>
        <dbReference type="ARBA" id="ARBA00005876"/>
    </source>
</evidence>
<evidence type="ECO:0000256" key="18">
    <source>
        <dbReference type="SAM" id="MobiDB-lite"/>
    </source>
</evidence>
<evidence type="ECO:0000256" key="15">
    <source>
        <dbReference type="ARBA" id="ARBA00023180"/>
    </source>
</evidence>
<dbReference type="EMBL" id="SCEB01007924">
    <property type="protein sequence ID" value="RXM91730.1"/>
    <property type="molecule type" value="Genomic_DNA"/>
</dbReference>
<name>A0A444UU74_ACIRT</name>
<comment type="similarity">
    <text evidence="2">Belongs to the X(+)/potassium ATPases subunit beta family.</text>
</comment>
<evidence type="ECO:0000313" key="19">
    <source>
        <dbReference type="EMBL" id="RXM91730.1"/>
    </source>
</evidence>
<evidence type="ECO:0000256" key="12">
    <source>
        <dbReference type="ARBA" id="ARBA00023065"/>
    </source>
</evidence>
<keyword evidence="8" id="KW-0630">Potassium</keyword>
<keyword evidence="13" id="KW-0472">Membrane</keyword>
<evidence type="ECO:0000256" key="5">
    <source>
        <dbReference type="ARBA" id="ARBA00022538"/>
    </source>
</evidence>
<keyword evidence="12" id="KW-0406">Ion transport</keyword>
<keyword evidence="3" id="KW-0813">Transport</keyword>
<dbReference type="GO" id="GO:1990573">
    <property type="term" value="P:potassium ion import across plasma membrane"/>
    <property type="evidence" value="ECO:0007669"/>
    <property type="project" value="TreeGrafter"/>
</dbReference>
<evidence type="ECO:0000256" key="9">
    <source>
        <dbReference type="ARBA" id="ARBA00022968"/>
    </source>
</evidence>
<keyword evidence="16" id="KW-0739">Sodium transport</keyword>
<keyword evidence="10" id="KW-1133">Transmembrane helix</keyword>
<evidence type="ECO:0000256" key="3">
    <source>
        <dbReference type="ARBA" id="ARBA00022448"/>
    </source>
</evidence>
<dbReference type="GO" id="GO:0001671">
    <property type="term" value="F:ATPase activator activity"/>
    <property type="evidence" value="ECO:0007669"/>
    <property type="project" value="TreeGrafter"/>
</dbReference>
<dbReference type="GO" id="GO:0006883">
    <property type="term" value="P:intracellular sodium ion homeostasis"/>
    <property type="evidence" value="ECO:0007669"/>
    <property type="project" value="TreeGrafter"/>
</dbReference>
<dbReference type="InterPro" id="IPR038702">
    <property type="entry name" value="Na/K_ATPase_sub_beta_sf"/>
</dbReference>
<dbReference type="NCBIfam" id="TIGR01107">
    <property type="entry name" value="Na_K_ATPase_bet"/>
    <property type="match status" value="1"/>
</dbReference>
<evidence type="ECO:0000256" key="8">
    <source>
        <dbReference type="ARBA" id="ARBA00022958"/>
    </source>
</evidence>
<feature type="compositionally biased region" description="Polar residues" evidence="18">
    <location>
        <begin position="474"/>
        <end position="485"/>
    </location>
</feature>
<feature type="compositionally biased region" description="Basic and acidic residues" evidence="18">
    <location>
        <begin position="377"/>
        <end position="470"/>
    </location>
</feature>
<dbReference type="GO" id="GO:0030007">
    <property type="term" value="P:intracellular potassium ion homeostasis"/>
    <property type="evidence" value="ECO:0007669"/>
    <property type="project" value="TreeGrafter"/>
</dbReference>
<comment type="caution">
    <text evidence="19">The sequence shown here is derived from an EMBL/GenBank/DDBJ whole genome shotgun (WGS) entry which is preliminary data.</text>
</comment>
<evidence type="ECO:0000256" key="1">
    <source>
        <dbReference type="ARBA" id="ARBA00004401"/>
    </source>
</evidence>
<dbReference type="GO" id="GO:0036376">
    <property type="term" value="P:sodium ion export across plasma membrane"/>
    <property type="evidence" value="ECO:0007669"/>
    <property type="project" value="TreeGrafter"/>
</dbReference>
<comment type="subcellular location">
    <subcellularLocation>
        <location evidence="1">Cell membrane</location>
        <topology evidence="1">Single-pass type II membrane protein</topology>
    </subcellularLocation>
</comment>